<reference evidence="5 6" key="1">
    <citation type="submission" date="2018-06" db="EMBL/GenBank/DDBJ databases">
        <authorList>
            <consortium name="Pathogen Informatics"/>
            <person name="Doyle S."/>
        </authorList>
    </citation>
    <scope>NUCLEOTIDE SEQUENCE [LARGE SCALE GENOMIC DNA]</scope>
    <source>
        <strain evidence="5 6">NCTC11470</strain>
    </source>
</reference>
<evidence type="ECO:0000313" key="5">
    <source>
        <dbReference type="EMBL" id="SUP79215.1"/>
    </source>
</evidence>
<dbReference type="InterPro" id="IPR029499">
    <property type="entry name" value="PduO-typ"/>
</dbReference>
<keyword evidence="3" id="KW-0067">ATP-binding</keyword>
<name>A0A380Q033_YERFR</name>
<dbReference type="NCBIfam" id="TIGR00636">
    <property type="entry name" value="PduO_Nterm"/>
    <property type="match status" value="1"/>
</dbReference>
<gene>
    <name evidence="5" type="primary">pduO</name>
    <name evidence="5" type="ORF">NCTC11470_04344</name>
</gene>
<dbReference type="Proteomes" id="UP000254835">
    <property type="component" value="Unassembled WGS sequence"/>
</dbReference>
<dbReference type="InterPro" id="IPR036451">
    <property type="entry name" value="CblAdoTrfase-like_sf"/>
</dbReference>
<dbReference type="InterPro" id="IPR009221">
    <property type="entry name" value="PduO"/>
</dbReference>
<dbReference type="EC" id="2.5.1.17" evidence="5"/>
<dbReference type="Pfam" id="PF01923">
    <property type="entry name" value="Cob_adeno_trans"/>
    <property type="match status" value="1"/>
</dbReference>
<dbReference type="InterPro" id="IPR038084">
    <property type="entry name" value="PduO/GlcC-like_sf"/>
</dbReference>
<dbReference type="RefSeq" id="WP_004710231.1">
    <property type="nucleotide sequence ID" value="NZ_CP023964.1"/>
</dbReference>
<keyword evidence="2" id="KW-0547">Nucleotide-binding</keyword>
<keyword evidence="1 5" id="KW-0808">Transferase</keyword>
<protein>
    <submittedName>
        <fullName evidence="5">Putative propanediol utilization protein: B12 related</fullName>
        <ecNumber evidence="5">2.5.1.17</ecNumber>
    </submittedName>
</protein>
<dbReference type="Pfam" id="PF03928">
    <property type="entry name" value="HbpS-like"/>
    <property type="match status" value="1"/>
</dbReference>
<evidence type="ECO:0000256" key="2">
    <source>
        <dbReference type="ARBA" id="ARBA00022741"/>
    </source>
</evidence>
<dbReference type="GeneID" id="57903687"/>
<dbReference type="EMBL" id="UHJA01000001">
    <property type="protein sequence ID" value="SUP79215.1"/>
    <property type="molecule type" value="Genomic_DNA"/>
</dbReference>
<dbReference type="SUPFAM" id="SSF89028">
    <property type="entry name" value="Cobalamin adenosyltransferase-like"/>
    <property type="match status" value="1"/>
</dbReference>
<dbReference type="PANTHER" id="PTHR12213">
    <property type="entry name" value="CORRINOID ADENOSYLTRANSFERASE"/>
    <property type="match status" value="1"/>
</dbReference>
<evidence type="ECO:0000259" key="4">
    <source>
        <dbReference type="Pfam" id="PF01923"/>
    </source>
</evidence>
<dbReference type="Gene3D" id="3.30.450.150">
    <property type="entry name" value="Haem-degrading domain"/>
    <property type="match status" value="1"/>
</dbReference>
<dbReference type="InterPro" id="IPR005624">
    <property type="entry name" value="PduO/GlcC-like"/>
</dbReference>
<feature type="domain" description="Cobalamin adenosyltransferase-like" evidence="4">
    <location>
        <begin position="3"/>
        <end position="166"/>
    </location>
</feature>
<dbReference type="AlphaFoldDB" id="A0A380Q033"/>
<dbReference type="GO" id="GO:0008817">
    <property type="term" value="F:corrinoid adenosyltransferase activity"/>
    <property type="evidence" value="ECO:0007669"/>
    <property type="project" value="UniProtKB-EC"/>
</dbReference>
<evidence type="ECO:0000256" key="3">
    <source>
        <dbReference type="ARBA" id="ARBA00022840"/>
    </source>
</evidence>
<sequence>MSIYTKTGDAGTTALFTGQRVKKSHPRVETYGTLDELNAALSLCARAAQGEENLQLLDAVQHQLFYFSAELASEGIEAPPVGRKSIHEQDIHALEQAVDRCMAQLPPVHGFILPGNTEAGSRLHFARTLARRCERRLIELAEQVPVRPVLLQYLNRLSDCLYALARDEDQRQQLQQTAQTVVARYLAATEVSAMQAPPTAAAQTTPPTTAGLGFADVHQLVKLAVDAAMKLHVAVVVALADRHGNMIMTYRMPDTLLVSSELAPKKAWTAVAMKTATHQLSQAIQPGADLFQLEASTGGKVVSFGGGYPLWRSGQLVGGLGISGGSVEQDMHIAEAAISALHLRNE</sequence>
<dbReference type="OrthoDB" id="9778896at2"/>
<evidence type="ECO:0000313" key="6">
    <source>
        <dbReference type="Proteomes" id="UP000254835"/>
    </source>
</evidence>
<dbReference type="InterPro" id="IPR016030">
    <property type="entry name" value="CblAdoTrfase-like"/>
</dbReference>
<proteinExistence type="predicted"/>
<dbReference type="PANTHER" id="PTHR12213:SF0">
    <property type="entry name" value="CORRINOID ADENOSYLTRANSFERASE MMAB"/>
    <property type="match status" value="1"/>
</dbReference>
<organism evidence="5 6">
    <name type="scientific">Yersinia frederiksenii</name>
    <dbReference type="NCBI Taxonomy" id="29484"/>
    <lineage>
        <taxon>Bacteria</taxon>
        <taxon>Pseudomonadati</taxon>
        <taxon>Pseudomonadota</taxon>
        <taxon>Gammaproteobacteria</taxon>
        <taxon>Enterobacterales</taxon>
        <taxon>Yersiniaceae</taxon>
        <taxon>Yersinia</taxon>
    </lineage>
</organism>
<evidence type="ECO:0000256" key="1">
    <source>
        <dbReference type="ARBA" id="ARBA00022679"/>
    </source>
</evidence>
<accession>A0A380Q033</accession>
<dbReference type="SUPFAM" id="SSF143744">
    <property type="entry name" value="GlcG-like"/>
    <property type="match status" value="1"/>
</dbReference>
<dbReference type="Gene3D" id="1.20.1200.10">
    <property type="entry name" value="Cobalamin adenosyltransferase-like"/>
    <property type="match status" value="1"/>
</dbReference>
<dbReference type="PIRSF" id="PIRSF036411">
    <property type="entry name" value="ATR_PduO"/>
    <property type="match status" value="1"/>
</dbReference>
<dbReference type="GO" id="GO:0005524">
    <property type="term" value="F:ATP binding"/>
    <property type="evidence" value="ECO:0007669"/>
    <property type="project" value="UniProtKB-KW"/>
</dbReference>